<dbReference type="OrthoDB" id="9775118at2"/>
<gene>
    <name evidence="8" type="ORF">JCM16418_2619</name>
</gene>
<dbReference type="EMBL" id="BAVZ01000007">
    <property type="protein sequence ID" value="GAF08537.1"/>
    <property type="molecule type" value="Genomic_DNA"/>
</dbReference>
<proteinExistence type="inferred from homology"/>
<keyword evidence="2" id="KW-0479">Metal-binding</keyword>
<organism evidence="8 9">
    <name type="scientific">Paenibacillus pini JCM 16418</name>
    <dbReference type="NCBI Taxonomy" id="1236976"/>
    <lineage>
        <taxon>Bacteria</taxon>
        <taxon>Bacillati</taxon>
        <taxon>Bacillota</taxon>
        <taxon>Bacilli</taxon>
        <taxon>Bacillales</taxon>
        <taxon>Paenibacillaceae</taxon>
        <taxon>Paenibacillus</taxon>
    </lineage>
</organism>
<dbReference type="AlphaFoldDB" id="W7YJ93"/>
<dbReference type="Gene3D" id="3.60.21.10">
    <property type="match status" value="1"/>
</dbReference>
<dbReference type="RefSeq" id="WP_036649050.1">
    <property type="nucleotide sequence ID" value="NZ_BAVZ01000007.1"/>
</dbReference>
<dbReference type="InterPro" id="IPR006179">
    <property type="entry name" value="5_nucleotidase/apyrase"/>
</dbReference>
<dbReference type="SUPFAM" id="SSF56300">
    <property type="entry name" value="Metallo-dependent phosphatases"/>
    <property type="match status" value="1"/>
</dbReference>
<evidence type="ECO:0000259" key="6">
    <source>
        <dbReference type="Pfam" id="PF00149"/>
    </source>
</evidence>
<dbReference type="Proteomes" id="UP000019364">
    <property type="component" value="Unassembled WGS sequence"/>
</dbReference>
<keyword evidence="9" id="KW-1185">Reference proteome</keyword>
<keyword evidence="3" id="KW-0732">Signal</keyword>
<dbReference type="InterPro" id="IPR036907">
    <property type="entry name" value="5'-Nucleotdase_C_sf"/>
</dbReference>
<dbReference type="InterPro" id="IPR004843">
    <property type="entry name" value="Calcineurin-like_PHP"/>
</dbReference>
<reference evidence="8 9" key="1">
    <citation type="journal article" date="2014" name="Genome Announc.">
        <title>Draft Genome Sequence of Paenibacillus pini JCM 16418T, Isolated from the Rhizosphere of Pine Tree.</title>
        <authorList>
            <person name="Yuki M."/>
            <person name="Oshima K."/>
            <person name="Suda W."/>
            <person name="Oshida Y."/>
            <person name="Kitamura K."/>
            <person name="Iida Y."/>
            <person name="Hattori M."/>
            <person name="Ohkuma M."/>
        </authorList>
    </citation>
    <scope>NUCLEOTIDE SEQUENCE [LARGE SCALE GENOMIC DNA]</scope>
    <source>
        <strain evidence="8 9">JCM 16418</strain>
    </source>
</reference>
<dbReference type="CDD" id="cd07410">
    <property type="entry name" value="MPP_CpdB_N"/>
    <property type="match status" value="1"/>
</dbReference>
<dbReference type="InterPro" id="IPR041827">
    <property type="entry name" value="CpdB_N"/>
</dbReference>
<dbReference type="SUPFAM" id="SSF55816">
    <property type="entry name" value="5'-nucleotidase (syn. UDP-sugar hydrolase), C-terminal domain"/>
    <property type="match status" value="1"/>
</dbReference>
<dbReference type="Pfam" id="PF02872">
    <property type="entry name" value="5_nucleotid_C"/>
    <property type="match status" value="1"/>
</dbReference>
<dbReference type="GO" id="GO:0000166">
    <property type="term" value="F:nucleotide binding"/>
    <property type="evidence" value="ECO:0007669"/>
    <property type="project" value="UniProtKB-KW"/>
</dbReference>
<protein>
    <submittedName>
        <fullName evidence="8">2',3'-cyclic-nucleotide 2'-phosphodiesterase</fullName>
    </submittedName>
</protein>
<evidence type="ECO:0000256" key="2">
    <source>
        <dbReference type="ARBA" id="ARBA00022723"/>
    </source>
</evidence>
<dbReference type="Pfam" id="PF00149">
    <property type="entry name" value="Metallophos"/>
    <property type="match status" value="1"/>
</dbReference>
<keyword evidence="4 5" id="KW-0547">Nucleotide-binding</keyword>
<dbReference type="GO" id="GO:0009166">
    <property type="term" value="P:nucleotide catabolic process"/>
    <property type="evidence" value="ECO:0007669"/>
    <property type="project" value="InterPro"/>
</dbReference>
<evidence type="ECO:0000313" key="8">
    <source>
        <dbReference type="EMBL" id="GAF08537.1"/>
    </source>
</evidence>
<evidence type="ECO:0000256" key="5">
    <source>
        <dbReference type="RuleBase" id="RU362119"/>
    </source>
</evidence>
<dbReference type="PANTHER" id="PTHR11575:SF6">
    <property type="entry name" value="2',3'-CYCLIC-NUCLEOTIDE 2'-PHOSPHODIESTERASE_3'-NUCLEOTIDASE"/>
    <property type="match status" value="1"/>
</dbReference>
<accession>W7YJ93</accession>
<dbReference type="GO" id="GO:0016787">
    <property type="term" value="F:hydrolase activity"/>
    <property type="evidence" value="ECO:0007669"/>
    <property type="project" value="UniProtKB-KW"/>
</dbReference>
<dbReference type="InterPro" id="IPR029052">
    <property type="entry name" value="Metallo-depent_PP-like"/>
</dbReference>
<comment type="similarity">
    <text evidence="1 5">Belongs to the 5'-nucleotidase family.</text>
</comment>
<dbReference type="GO" id="GO:0030288">
    <property type="term" value="C:outer membrane-bounded periplasmic space"/>
    <property type="evidence" value="ECO:0007669"/>
    <property type="project" value="TreeGrafter"/>
</dbReference>
<evidence type="ECO:0000259" key="7">
    <source>
        <dbReference type="Pfam" id="PF02872"/>
    </source>
</evidence>
<evidence type="ECO:0000256" key="3">
    <source>
        <dbReference type="ARBA" id="ARBA00022729"/>
    </source>
</evidence>
<dbReference type="InterPro" id="IPR008334">
    <property type="entry name" value="5'-Nucleotdase_C"/>
</dbReference>
<dbReference type="Gene3D" id="3.90.780.10">
    <property type="entry name" value="5'-Nucleotidase, C-terminal domain"/>
    <property type="match status" value="1"/>
</dbReference>
<name>W7YJ93_9BACL</name>
<sequence length="651" mass="72300">MNNQVSRADNPSITLRILSTTDIHANGMDYDYYRDQYTPQIGLVRTMSLVQQARKEEANTMLLDNGDLMQGSLLGSYVAQLDQLTHFGPVHPLFRVMNEMGYDAATFGNHEFNYGLELLDRIVMGAMFPYVNANIYKDEGNGDHEGLQNMYTPYVILTKRCQDNVGNWHDLKIGLIGFVPPQIMNWDQAHLQGRIIVRDMVETARHFIPKMKEAGAELIIAMAHTGFDGGESANGRGAENVVLSLSKEQGIDAITFSHTHHIFPADNLNNLDASFKDREGNLLPYIDLNRGTIHGIPSVQAGYGGAQLGIIDLQLKLQEGGWIIADAHASIRHIYDNKNAEPLVEADRGAVAILKEAHEATITYANQSIGEIDAPIYSYFALVQNDLSVQLVNRAQQEYAQRWISTNMPQYVNFPIISVASPFKAGRNGPSDYSDIPAGKLAIKSATELYPYDNTIKAVKMNKAGIQEWLEMSAGAYNQIDPQSLEEQSLLNATYSIFNFDIMGGVTYQVDVTKPAKYTPNGSINKSDAGRIYNLRYQGEMISSEQEFIVVSSNYRIFGGGNFPGMQDAELIMDSTEENRDILMNYIAAQGQLDAQIEANWSFVPIKGQVNVTFTSSPQAAKYISTPPSVKIQYTGRINSQGYGIFKIDMS</sequence>
<feature type="domain" description="Calcineurin-like phosphoesterase" evidence="6">
    <location>
        <begin position="15"/>
        <end position="261"/>
    </location>
</feature>
<feature type="domain" description="5'-Nucleotidase C-terminal" evidence="7">
    <location>
        <begin position="425"/>
        <end position="566"/>
    </location>
</feature>
<dbReference type="PANTHER" id="PTHR11575">
    <property type="entry name" value="5'-NUCLEOTIDASE-RELATED"/>
    <property type="match status" value="1"/>
</dbReference>
<dbReference type="eggNOG" id="COG0737">
    <property type="taxonomic scope" value="Bacteria"/>
</dbReference>
<dbReference type="GO" id="GO:0046872">
    <property type="term" value="F:metal ion binding"/>
    <property type="evidence" value="ECO:0007669"/>
    <property type="project" value="UniProtKB-KW"/>
</dbReference>
<evidence type="ECO:0000256" key="4">
    <source>
        <dbReference type="ARBA" id="ARBA00022741"/>
    </source>
</evidence>
<dbReference type="STRING" id="1236976.JCM16418_2619"/>
<evidence type="ECO:0000313" key="9">
    <source>
        <dbReference type="Proteomes" id="UP000019364"/>
    </source>
</evidence>
<comment type="caution">
    <text evidence="8">The sequence shown here is derived from an EMBL/GenBank/DDBJ whole genome shotgun (WGS) entry which is preliminary data.</text>
</comment>
<evidence type="ECO:0000256" key="1">
    <source>
        <dbReference type="ARBA" id="ARBA00006654"/>
    </source>
</evidence>
<dbReference type="PRINTS" id="PR01607">
    <property type="entry name" value="APYRASEFAMLY"/>
</dbReference>
<keyword evidence="5" id="KW-0378">Hydrolase</keyword>
<dbReference type="NCBIfam" id="NF006938">
    <property type="entry name" value="PRK09420.1"/>
    <property type="match status" value="1"/>
</dbReference>